<evidence type="ECO:0000313" key="4">
    <source>
        <dbReference type="Proteomes" id="UP000759256"/>
    </source>
</evidence>
<reference evidence="3" key="1">
    <citation type="journal article" date="2021" name="PeerJ">
        <title>Extensive microbial diversity within the chicken gut microbiome revealed by metagenomics and culture.</title>
        <authorList>
            <person name="Gilroy R."/>
            <person name="Ravi A."/>
            <person name="Getino M."/>
            <person name="Pursley I."/>
            <person name="Horton D.L."/>
            <person name="Alikhan N.F."/>
            <person name="Baker D."/>
            <person name="Gharbi K."/>
            <person name="Hall N."/>
            <person name="Watson M."/>
            <person name="Adriaenssens E.M."/>
            <person name="Foster-Nyarko E."/>
            <person name="Jarju S."/>
            <person name="Secka A."/>
            <person name="Antonio M."/>
            <person name="Oren A."/>
            <person name="Chaudhuri R.R."/>
            <person name="La Ragione R."/>
            <person name="Hildebrand F."/>
            <person name="Pallen M.J."/>
        </authorList>
    </citation>
    <scope>NUCLEOTIDE SEQUENCE</scope>
    <source>
        <strain evidence="3">CHK189-29639</strain>
    </source>
</reference>
<keyword evidence="1" id="KW-0378">Hydrolase</keyword>
<keyword evidence="3" id="KW-0540">Nuclease</keyword>
<reference evidence="3" key="2">
    <citation type="submission" date="2021-09" db="EMBL/GenBank/DDBJ databases">
        <authorList>
            <person name="Gilroy R."/>
        </authorList>
    </citation>
    <scope>NUCLEOTIDE SEQUENCE</scope>
    <source>
        <strain evidence="3">CHK189-29639</strain>
    </source>
</reference>
<gene>
    <name evidence="3" type="ORF">K8V06_02470</name>
</gene>
<dbReference type="GO" id="GO:0009307">
    <property type="term" value="P:DNA restriction-modification system"/>
    <property type="evidence" value="ECO:0007669"/>
    <property type="project" value="InterPro"/>
</dbReference>
<name>A0A921LJQ1_9LACO</name>
<proteinExistence type="predicted"/>
<protein>
    <submittedName>
        <fullName evidence="3">Restriction endonuclease</fullName>
    </submittedName>
</protein>
<evidence type="ECO:0000313" key="3">
    <source>
        <dbReference type="EMBL" id="HJG14990.1"/>
    </source>
</evidence>
<dbReference type="GO" id="GO:0004519">
    <property type="term" value="F:endonuclease activity"/>
    <property type="evidence" value="ECO:0007669"/>
    <property type="project" value="UniProtKB-KW"/>
</dbReference>
<dbReference type="SUPFAM" id="SSF52980">
    <property type="entry name" value="Restriction endonuclease-like"/>
    <property type="match status" value="1"/>
</dbReference>
<keyword evidence="3" id="KW-0255">Endonuclease</keyword>
<sequence length="242" mass="27811">MTDKENKEYLNAIADEFDNRGLTIGDFLKATSTRNLSFLQPAEHAFKNFAQIFDQLIAGEYSKKTKGKLLEELISTLFKDGYPSVFEVRRNCKTSSNEIDLQLNWTPAAERVNFLPAGDKWGETFLCECKNYADKAGVTYVGKFYSLMCYTKTTLGIFISWNGVTGESSSWKDSVGLIKKLALGDNKYIIVLTKDDLAKIRNRKTNIFNLIREKYLALKNDIDYMKFIEKNGKHEIELDKRW</sequence>
<dbReference type="EMBL" id="DYVK01000025">
    <property type="protein sequence ID" value="HJG14990.1"/>
    <property type="molecule type" value="Genomic_DNA"/>
</dbReference>
<evidence type="ECO:0000259" key="2">
    <source>
        <dbReference type="Pfam" id="PF04471"/>
    </source>
</evidence>
<evidence type="ECO:0000256" key="1">
    <source>
        <dbReference type="ARBA" id="ARBA00022801"/>
    </source>
</evidence>
<feature type="domain" description="Restriction endonuclease type IV Mrr" evidence="2">
    <location>
        <begin position="65"/>
        <end position="174"/>
    </location>
</feature>
<accession>A0A921LJQ1</accession>
<organism evidence="3 4">
    <name type="scientific">Ligilactobacillus salivarius</name>
    <dbReference type="NCBI Taxonomy" id="1624"/>
    <lineage>
        <taxon>Bacteria</taxon>
        <taxon>Bacillati</taxon>
        <taxon>Bacillota</taxon>
        <taxon>Bacilli</taxon>
        <taxon>Lactobacillales</taxon>
        <taxon>Lactobacillaceae</taxon>
        <taxon>Ligilactobacillus</taxon>
    </lineage>
</organism>
<dbReference type="InterPro" id="IPR007560">
    <property type="entry name" value="Restrct_endonuc_IV_Mrr"/>
</dbReference>
<dbReference type="GO" id="GO:0003677">
    <property type="term" value="F:DNA binding"/>
    <property type="evidence" value="ECO:0007669"/>
    <property type="project" value="InterPro"/>
</dbReference>
<dbReference type="Pfam" id="PF04471">
    <property type="entry name" value="Mrr_cat"/>
    <property type="match status" value="1"/>
</dbReference>
<dbReference type="Proteomes" id="UP000759256">
    <property type="component" value="Unassembled WGS sequence"/>
</dbReference>
<comment type="caution">
    <text evidence="3">The sequence shown here is derived from an EMBL/GenBank/DDBJ whole genome shotgun (WGS) entry which is preliminary data.</text>
</comment>
<dbReference type="GO" id="GO:0016787">
    <property type="term" value="F:hydrolase activity"/>
    <property type="evidence" value="ECO:0007669"/>
    <property type="project" value="UniProtKB-KW"/>
</dbReference>
<dbReference type="InterPro" id="IPR011335">
    <property type="entry name" value="Restrct_endonuc-II-like"/>
</dbReference>
<dbReference type="AlphaFoldDB" id="A0A921LJQ1"/>